<feature type="binding site" evidence="9">
    <location>
        <position position="721"/>
    </location>
    <ligand>
        <name>ATP</name>
        <dbReference type="ChEBI" id="CHEBI:30616"/>
    </ligand>
</feature>
<dbReference type="Pfam" id="PF08264">
    <property type="entry name" value="Anticodon_1"/>
    <property type="match status" value="1"/>
</dbReference>
<evidence type="ECO:0000259" key="13">
    <source>
        <dbReference type="Pfam" id="PF13603"/>
    </source>
</evidence>
<feature type="domain" description="Methionyl/Valyl/Leucyl/Isoleucyl-tRNA synthetase anticodon-binding" evidence="11">
    <location>
        <begin position="796"/>
        <end position="909"/>
    </location>
</feature>
<evidence type="ECO:0000256" key="5">
    <source>
        <dbReference type="ARBA" id="ARBA00022840"/>
    </source>
</evidence>
<keyword evidence="4 9" id="KW-0547">Nucleotide-binding</keyword>
<dbReference type="RefSeq" id="WP_173159362.1">
    <property type="nucleotide sequence ID" value="NZ_AP022871.1"/>
</dbReference>
<dbReference type="InterPro" id="IPR014729">
    <property type="entry name" value="Rossmann-like_a/b/a_fold"/>
</dbReference>
<dbReference type="SUPFAM" id="SSF50677">
    <property type="entry name" value="ValRS/IleRS/LeuRS editing domain"/>
    <property type="match status" value="1"/>
</dbReference>
<proteinExistence type="inferred from homology"/>
<evidence type="ECO:0000256" key="10">
    <source>
        <dbReference type="RuleBase" id="RU363039"/>
    </source>
</evidence>
<feature type="short sequence motif" description="'KMSKS' region" evidence="9">
    <location>
        <begin position="718"/>
        <end position="722"/>
    </location>
</feature>
<dbReference type="Gene3D" id="3.40.50.620">
    <property type="entry name" value="HUPs"/>
    <property type="match status" value="3"/>
</dbReference>
<dbReference type="InterPro" id="IPR025709">
    <property type="entry name" value="Leu_tRNA-synth_edit"/>
</dbReference>
<dbReference type="InterPro" id="IPR013155">
    <property type="entry name" value="M/V/L/I-tRNA-synth_anticd-bd"/>
</dbReference>
<dbReference type="NCBIfam" id="TIGR00396">
    <property type="entry name" value="leuS_bact"/>
    <property type="match status" value="1"/>
</dbReference>
<evidence type="ECO:0000259" key="12">
    <source>
        <dbReference type="Pfam" id="PF09334"/>
    </source>
</evidence>
<dbReference type="GO" id="GO:0005524">
    <property type="term" value="F:ATP binding"/>
    <property type="evidence" value="ECO:0007669"/>
    <property type="project" value="UniProtKB-UniRule"/>
</dbReference>
<dbReference type="SUPFAM" id="SSF52374">
    <property type="entry name" value="Nucleotidylyl transferase"/>
    <property type="match status" value="1"/>
</dbReference>
<evidence type="ECO:0000313" key="15">
    <source>
        <dbReference type="Proteomes" id="UP000503011"/>
    </source>
</evidence>
<dbReference type="GO" id="GO:0006429">
    <property type="term" value="P:leucyl-tRNA aminoacylation"/>
    <property type="evidence" value="ECO:0007669"/>
    <property type="project" value="UniProtKB-UniRule"/>
</dbReference>
<dbReference type="InterPro" id="IPR002302">
    <property type="entry name" value="Leu-tRNA-ligase"/>
</dbReference>
<evidence type="ECO:0000256" key="7">
    <source>
        <dbReference type="ARBA" id="ARBA00023146"/>
    </source>
</evidence>
<protein>
    <recommendedName>
        <fullName evidence="9">Leucine--tRNA ligase</fullName>
        <ecNumber evidence="9">6.1.1.4</ecNumber>
    </recommendedName>
    <alternativeName>
        <fullName evidence="9">Leucyl-tRNA synthetase</fullName>
        <shortName evidence="9">LeuRS</shortName>
    </alternativeName>
</protein>
<dbReference type="GO" id="GO:0005829">
    <property type="term" value="C:cytosol"/>
    <property type="evidence" value="ECO:0007669"/>
    <property type="project" value="TreeGrafter"/>
</dbReference>
<dbReference type="PROSITE" id="PS00178">
    <property type="entry name" value="AA_TRNA_LIGASE_I"/>
    <property type="match status" value="1"/>
</dbReference>
<name>A0A6F8YPD6_9ACTN</name>
<dbReference type="FunFam" id="3.40.50.620:FF:000087">
    <property type="entry name" value="Leucine--tRNA ligase"/>
    <property type="match status" value="1"/>
</dbReference>
<dbReference type="PANTHER" id="PTHR43740">
    <property type="entry name" value="LEUCYL-TRNA SYNTHETASE"/>
    <property type="match status" value="1"/>
</dbReference>
<dbReference type="InterPro" id="IPR001412">
    <property type="entry name" value="aa-tRNA-synth_I_CS"/>
</dbReference>
<dbReference type="FunFam" id="1.10.730.10:FF:000011">
    <property type="entry name" value="Leucine--tRNA ligase chloroplastic/mitochondrial"/>
    <property type="match status" value="1"/>
</dbReference>
<evidence type="ECO:0000256" key="2">
    <source>
        <dbReference type="ARBA" id="ARBA00022490"/>
    </source>
</evidence>
<reference evidence="14 15" key="1">
    <citation type="submission" date="2020-03" db="EMBL/GenBank/DDBJ databases">
        <title>Whole genome shotgun sequence of Phytohabitans suffuscus NBRC 105367.</title>
        <authorList>
            <person name="Komaki H."/>
            <person name="Tamura T."/>
        </authorList>
    </citation>
    <scope>NUCLEOTIDE SEQUENCE [LARGE SCALE GENOMIC DNA]</scope>
    <source>
        <strain evidence="14 15">NBRC 105367</strain>
    </source>
</reference>
<dbReference type="PANTHER" id="PTHR43740:SF2">
    <property type="entry name" value="LEUCINE--TRNA LIGASE, MITOCHONDRIAL"/>
    <property type="match status" value="1"/>
</dbReference>
<dbReference type="GO" id="GO:0004823">
    <property type="term" value="F:leucine-tRNA ligase activity"/>
    <property type="evidence" value="ECO:0007669"/>
    <property type="project" value="UniProtKB-UniRule"/>
</dbReference>
<evidence type="ECO:0000256" key="6">
    <source>
        <dbReference type="ARBA" id="ARBA00022917"/>
    </source>
</evidence>
<evidence type="ECO:0000259" key="11">
    <source>
        <dbReference type="Pfam" id="PF08264"/>
    </source>
</evidence>
<evidence type="ECO:0000313" key="14">
    <source>
        <dbReference type="EMBL" id="BCB88035.1"/>
    </source>
</evidence>
<dbReference type="KEGG" id="psuu:Psuf_053480"/>
<dbReference type="Pfam" id="PF13603">
    <property type="entry name" value="tRNA-synt_1_2"/>
    <property type="match status" value="1"/>
</dbReference>
<keyword evidence="15" id="KW-1185">Reference proteome</keyword>
<feature type="domain" description="Leucyl-tRNA synthetase editing" evidence="13">
    <location>
        <begin position="291"/>
        <end position="490"/>
    </location>
</feature>
<dbReference type="EMBL" id="AP022871">
    <property type="protein sequence ID" value="BCB88035.1"/>
    <property type="molecule type" value="Genomic_DNA"/>
</dbReference>
<reference evidence="14 15" key="2">
    <citation type="submission" date="2020-03" db="EMBL/GenBank/DDBJ databases">
        <authorList>
            <person name="Ichikawa N."/>
            <person name="Kimura A."/>
            <person name="Kitahashi Y."/>
            <person name="Uohara A."/>
        </authorList>
    </citation>
    <scope>NUCLEOTIDE SEQUENCE [LARGE SCALE GENOMIC DNA]</scope>
    <source>
        <strain evidence="14 15">NBRC 105367</strain>
    </source>
</reference>
<dbReference type="EC" id="6.1.1.4" evidence="9"/>
<comment type="similarity">
    <text evidence="1 9 10">Belongs to the class-I aminoacyl-tRNA synthetase family.</text>
</comment>
<comment type="catalytic activity">
    <reaction evidence="8 9">
        <text>tRNA(Leu) + L-leucine + ATP = L-leucyl-tRNA(Leu) + AMP + diphosphate</text>
        <dbReference type="Rhea" id="RHEA:11688"/>
        <dbReference type="Rhea" id="RHEA-COMP:9613"/>
        <dbReference type="Rhea" id="RHEA-COMP:9622"/>
        <dbReference type="ChEBI" id="CHEBI:30616"/>
        <dbReference type="ChEBI" id="CHEBI:33019"/>
        <dbReference type="ChEBI" id="CHEBI:57427"/>
        <dbReference type="ChEBI" id="CHEBI:78442"/>
        <dbReference type="ChEBI" id="CHEBI:78494"/>
        <dbReference type="ChEBI" id="CHEBI:456215"/>
        <dbReference type="EC" id="6.1.1.4"/>
    </reaction>
</comment>
<gene>
    <name evidence="9 14" type="primary">leuS</name>
    <name evidence="14" type="ORF">Psuf_053480</name>
</gene>
<dbReference type="FunFam" id="3.40.50.620:FF:000060">
    <property type="entry name" value="Leucine--tRNA ligase"/>
    <property type="match status" value="1"/>
</dbReference>
<dbReference type="GO" id="GO:0002161">
    <property type="term" value="F:aminoacyl-tRNA deacylase activity"/>
    <property type="evidence" value="ECO:0007669"/>
    <property type="project" value="InterPro"/>
</dbReference>
<dbReference type="CDD" id="cd07958">
    <property type="entry name" value="Anticodon_Ia_Leu_BEm"/>
    <property type="match status" value="1"/>
</dbReference>
<keyword evidence="6 9" id="KW-0648">Protein biosynthesis</keyword>
<dbReference type="FunFam" id="3.90.740.10:FF:000017">
    <property type="entry name" value="Leucine--tRNA ligase"/>
    <property type="match status" value="1"/>
</dbReference>
<evidence type="ECO:0000256" key="1">
    <source>
        <dbReference type="ARBA" id="ARBA00005594"/>
    </source>
</evidence>
<evidence type="ECO:0000256" key="4">
    <source>
        <dbReference type="ARBA" id="ARBA00022741"/>
    </source>
</evidence>
<comment type="caution">
    <text evidence="9">Lacks conserved residue(s) required for the propagation of feature annotation.</text>
</comment>
<evidence type="ECO:0000256" key="9">
    <source>
        <dbReference type="HAMAP-Rule" id="MF_00049"/>
    </source>
</evidence>
<dbReference type="HAMAP" id="MF_00049_B">
    <property type="entry name" value="Leu_tRNA_synth_B"/>
    <property type="match status" value="1"/>
</dbReference>
<dbReference type="Proteomes" id="UP000503011">
    <property type="component" value="Chromosome"/>
</dbReference>
<dbReference type="FunFam" id="3.40.50.620:FF:000056">
    <property type="entry name" value="Leucine--tRNA ligase"/>
    <property type="match status" value="1"/>
</dbReference>
<keyword evidence="3 9" id="KW-0436">Ligase</keyword>
<keyword evidence="2 9" id="KW-0963">Cytoplasm</keyword>
<comment type="subcellular location">
    <subcellularLocation>
        <location evidence="9">Cytoplasm</location>
    </subcellularLocation>
</comment>
<keyword evidence="5 9" id="KW-0067">ATP-binding</keyword>
<dbReference type="SUPFAM" id="SSF47323">
    <property type="entry name" value="Anticodon-binding domain of a subclass of class I aminoacyl-tRNA synthetases"/>
    <property type="match status" value="1"/>
</dbReference>
<organism evidence="14 15">
    <name type="scientific">Phytohabitans suffuscus</name>
    <dbReference type="NCBI Taxonomy" id="624315"/>
    <lineage>
        <taxon>Bacteria</taxon>
        <taxon>Bacillati</taxon>
        <taxon>Actinomycetota</taxon>
        <taxon>Actinomycetes</taxon>
        <taxon>Micromonosporales</taxon>
        <taxon>Micromonosporaceae</taxon>
    </lineage>
</organism>
<dbReference type="PRINTS" id="PR00985">
    <property type="entry name" value="TRNASYNTHLEU"/>
</dbReference>
<dbReference type="Gene3D" id="3.90.740.10">
    <property type="entry name" value="Valyl/Leucyl/Isoleucyl-tRNA synthetase, editing domain"/>
    <property type="match status" value="1"/>
</dbReference>
<evidence type="ECO:0000256" key="3">
    <source>
        <dbReference type="ARBA" id="ARBA00022598"/>
    </source>
</evidence>
<dbReference type="InterPro" id="IPR009080">
    <property type="entry name" value="tRNAsynth_Ia_anticodon-bd"/>
</dbReference>
<feature type="domain" description="Methionyl/Leucyl tRNA synthetase" evidence="12">
    <location>
        <begin position="63"/>
        <end position="166"/>
    </location>
</feature>
<sequence>MSEEAADIPPFRYTAALAGEIEARWQDHWEAHGTFDAPNPTGDLADHGHPRAGAPKLHVQDMFPYPSGAGLHVGHPLGYIGTDSYTRYKRMAGYNVLHPMGFDAFGLPAEQYAVQTGTHPRVTTEANVERYRAQLRRLGLGYDSRRWVSTTDVGYYRWTQWIFLQIFNSWYDAAARKARPIAELIASFEAGERSTPDGRPWSELSPVERREVVDDHRLAYVSQAPVNWCPGLGTVLANEEVTPDGRSERGNYPVFQRSLKQWMMRITAYGDRLVDDLDTLDWPEPVKLMQRNWIGRSTGAHIEFPTSEAPIRVFTTRPDTVFGATYMVLAPEHELVDRLVPAQWPAGTRDAWTGGHATPAEAVAEYRREAAAKTEAERTADAKVKTGVFVGAYATNPVNQERVPVFIADYVLAGYGTGAIMAVPGQDERDWEFAEVFELPIIRTVQPPADFDGKAYTGEGPAVNSTDPEGRLSLDGLGIADAKARIIQWLEAEGAGSGAVTYRLRDWLFSRQRYWGEPFPIVYDETGLPVALPESMLPVELPEVDNFSPRTFDPDDADSNPETPLSRAADWVEVELDLGDGPKRYVRETNTMPQWAGSCWYELRYLDPRNDKALVDPEVERYWLGPQFPGDCGGVDLYIGGMEHAVLHLLYARFWHKVLFDLGHVSSFEPFRRLFNQGYIQAYAYRDARGVVVPAEEVEERDGKYFHEGLEVFREYGKMGKSLKNVVTPDEMCEAYGADTFRVYEMAMGPLDVSRPWETRAVVGSQRFLQRAWRLVVDEESGASRVVDEPADAKTRRVLHRVIDGVRNDMDELRFNTAIAKLIELTNAVTPLPATPREVAEPLVLMLSPFAPHIAEELWQRLGHSGSLAYTDFPVADPALLVAESVTYPVQVNGKVRGRVEVAAGAEEDSVREAALAAVGDHLGGRDPRKVIVVPGRMVSIVV</sequence>
<evidence type="ECO:0000256" key="8">
    <source>
        <dbReference type="ARBA" id="ARBA00047469"/>
    </source>
</evidence>
<accession>A0A6F8YPD6</accession>
<dbReference type="InterPro" id="IPR015413">
    <property type="entry name" value="Methionyl/Leucyl_tRNA_Synth"/>
</dbReference>
<dbReference type="InterPro" id="IPR009008">
    <property type="entry name" value="Val/Leu/Ile-tRNA-synth_edit"/>
</dbReference>
<dbReference type="Pfam" id="PF09334">
    <property type="entry name" value="tRNA-synt_1g"/>
    <property type="match status" value="1"/>
</dbReference>
<dbReference type="Gene3D" id="1.10.730.10">
    <property type="entry name" value="Isoleucyl-tRNA Synthetase, Domain 1"/>
    <property type="match status" value="2"/>
</dbReference>
<keyword evidence="7 9" id="KW-0030">Aminoacyl-tRNA synthetase</keyword>
<dbReference type="AlphaFoldDB" id="A0A6F8YPD6"/>